<dbReference type="RefSeq" id="WP_021686689.1">
    <property type="nucleotide sequence ID" value="NZ_KI260561.1"/>
</dbReference>
<dbReference type="PANTHER" id="PTHR42663:SF6">
    <property type="entry name" value="HYDROLASE C777.06C-RELATED"/>
    <property type="match status" value="1"/>
</dbReference>
<feature type="domain" description="Metallo-beta-lactamase" evidence="2">
    <location>
        <begin position="249"/>
        <end position="310"/>
    </location>
</feature>
<comment type="caution">
    <text evidence="3">The sequence shown here is derived from an EMBL/GenBank/DDBJ whole genome shotgun (WGS) entry which is preliminary data.</text>
</comment>
<evidence type="ECO:0000313" key="3">
    <source>
        <dbReference type="EMBL" id="ERJ94316.1"/>
    </source>
</evidence>
<dbReference type="InterPro" id="IPR036866">
    <property type="entry name" value="RibonucZ/Hydroxyglut_hydro"/>
</dbReference>
<dbReference type="SUPFAM" id="SSF56281">
    <property type="entry name" value="Metallo-hydrolase/oxidoreductase"/>
    <property type="match status" value="1"/>
</dbReference>
<accession>A0ABN0P1B8</accession>
<reference evidence="3 4" key="1">
    <citation type="submission" date="2013-08" db="EMBL/GenBank/DDBJ databases">
        <authorList>
            <person name="Weinstock G."/>
            <person name="Sodergren E."/>
            <person name="Wylie T."/>
            <person name="Fulton L."/>
            <person name="Fulton R."/>
            <person name="Fronick C."/>
            <person name="O'Laughlin M."/>
            <person name="Godfrey J."/>
            <person name="Miner T."/>
            <person name="Herter B."/>
            <person name="Appelbaum E."/>
            <person name="Cordes M."/>
            <person name="Lek S."/>
            <person name="Wollam A."/>
            <person name="Pepin K.H."/>
            <person name="Palsikar V.B."/>
            <person name="Mitreva M."/>
            <person name="Wilson R.K."/>
        </authorList>
    </citation>
    <scope>NUCLEOTIDE SEQUENCE [LARGE SCALE GENOMIC DNA]</scope>
    <source>
        <strain evidence="3 4">ATCC 700332</strain>
    </source>
</reference>
<dbReference type="Pfam" id="PF12706">
    <property type="entry name" value="Lactamase_B_2"/>
    <property type="match status" value="2"/>
</dbReference>
<organism evidence="3 4">
    <name type="scientific">Treponema lecithinolyticum ATCC 700332</name>
    <dbReference type="NCBI Taxonomy" id="1321815"/>
    <lineage>
        <taxon>Bacteria</taxon>
        <taxon>Pseudomonadati</taxon>
        <taxon>Spirochaetota</taxon>
        <taxon>Spirochaetia</taxon>
        <taxon>Spirochaetales</taxon>
        <taxon>Treponemataceae</taxon>
        <taxon>Treponema</taxon>
    </lineage>
</organism>
<dbReference type="EMBL" id="AWVH01000005">
    <property type="protein sequence ID" value="ERJ94316.1"/>
    <property type="molecule type" value="Genomic_DNA"/>
</dbReference>
<dbReference type="InterPro" id="IPR001279">
    <property type="entry name" value="Metallo-B-lactamas"/>
</dbReference>
<dbReference type="Gene3D" id="3.60.15.10">
    <property type="entry name" value="Ribonuclease Z/Hydroxyacylglutathione hydrolase-like"/>
    <property type="match status" value="1"/>
</dbReference>
<sequence length="375" mass="40608">MEIYFAGTGTSHGIPVIGCDCAVCRSKDPKDTRSRSSVFITGSDGTSIVIDAGPDFRFQALKRNLCRLDALLLTHSHADHVHGIDDLRVFAHTKAQDKSGRKGALLDTKRAGKNPLAVYANRDTIRDIKERFAYIFPDSTPNSATEPAHDTSDSASQSQQGGGKPLLCMMEAENFCETSPLSIGCLNIVPVPIKHGILNVCGWKITEKKAEFNTAGACKTDTKIDAAGTGKTEAGGSCKANNPDTASVSSFAYLTDCNFIEDSSINLVRGVQHLVIDALREKEHPTHLHFAESIRYAQKIGAHNTWFTHISHDSSHRDIIDWIRRNCPPGFSCPQDLSSTNGAGCTQIICTERTQHTGANANTIASAFDGLVLYC</sequence>
<dbReference type="PANTHER" id="PTHR42663">
    <property type="entry name" value="HYDROLASE C777.06C-RELATED-RELATED"/>
    <property type="match status" value="1"/>
</dbReference>
<gene>
    <name evidence="3" type="ORF">HMPREF9193_00288</name>
</gene>
<evidence type="ECO:0000259" key="2">
    <source>
        <dbReference type="Pfam" id="PF12706"/>
    </source>
</evidence>
<keyword evidence="4" id="KW-1185">Reference proteome</keyword>
<dbReference type="CDD" id="cd16279">
    <property type="entry name" value="metallo-hydrolase-like_MBL-fold"/>
    <property type="match status" value="1"/>
</dbReference>
<dbReference type="Proteomes" id="UP000016649">
    <property type="component" value="Unassembled WGS sequence"/>
</dbReference>
<evidence type="ECO:0000256" key="1">
    <source>
        <dbReference type="SAM" id="MobiDB-lite"/>
    </source>
</evidence>
<feature type="domain" description="Metallo-beta-lactamase" evidence="2">
    <location>
        <begin position="47"/>
        <end position="218"/>
    </location>
</feature>
<name>A0ABN0P1B8_TRELE</name>
<protein>
    <submittedName>
        <fullName evidence="3">Metallo-beta-lactamase domain protein</fullName>
    </submittedName>
</protein>
<proteinExistence type="predicted"/>
<feature type="region of interest" description="Disordered" evidence="1">
    <location>
        <begin position="138"/>
        <end position="163"/>
    </location>
</feature>
<evidence type="ECO:0000313" key="4">
    <source>
        <dbReference type="Proteomes" id="UP000016649"/>
    </source>
</evidence>